<name>A0ABW3ERN1_9ACTN</name>
<accession>A0ABW3ERN1</accession>
<evidence type="ECO:0000313" key="3">
    <source>
        <dbReference type="Proteomes" id="UP001596972"/>
    </source>
</evidence>
<protein>
    <submittedName>
        <fullName evidence="2">DUF6585 family protein</fullName>
    </submittedName>
</protein>
<evidence type="ECO:0000313" key="2">
    <source>
        <dbReference type="EMBL" id="MFD0902832.1"/>
    </source>
</evidence>
<evidence type="ECO:0000256" key="1">
    <source>
        <dbReference type="SAM" id="Phobius"/>
    </source>
</evidence>
<keyword evidence="1" id="KW-1133">Transmembrane helix</keyword>
<dbReference type="Pfam" id="PF20226">
    <property type="entry name" value="DUF6585"/>
    <property type="match status" value="1"/>
</dbReference>
<feature type="transmembrane region" description="Helical" evidence="1">
    <location>
        <begin position="48"/>
        <end position="70"/>
    </location>
</feature>
<dbReference type="Proteomes" id="UP001596972">
    <property type="component" value="Unassembled WGS sequence"/>
</dbReference>
<proteinExistence type="predicted"/>
<sequence length="262" mass="26914">MQPIAGAGFPRARGSGVVRPGSAVVVSGGRLGAPVRTFDARPARRGALVRLAACVLAAAALTPLAVWALVTGRWGLGTSAALLGMAYAGAAGWIAGRDGLWSGVRVVSLHPGGIAVGAAEYAWDELESVTVSGVQRGGRVRWRFAVAAADGRVLRFGDPLPDVRELGEAIAGEVADRKLARHLAALRCGEPVRLGPFAVDLDGVEKDGERLPWKAVRDVTIDNGLVSVSGPGVTLAALAGQVPDALVFTALCSQVSALQEFS</sequence>
<organism evidence="2 3">
    <name type="scientific">Actinomadura sediminis</name>
    <dbReference type="NCBI Taxonomy" id="1038904"/>
    <lineage>
        <taxon>Bacteria</taxon>
        <taxon>Bacillati</taxon>
        <taxon>Actinomycetota</taxon>
        <taxon>Actinomycetes</taxon>
        <taxon>Streptosporangiales</taxon>
        <taxon>Thermomonosporaceae</taxon>
        <taxon>Actinomadura</taxon>
    </lineage>
</organism>
<dbReference type="EMBL" id="JBHTJA010000042">
    <property type="protein sequence ID" value="MFD0902832.1"/>
    <property type="molecule type" value="Genomic_DNA"/>
</dbReference>
<feature type="transmembrane region" description="Helical" evidence="1">
    <location>
        <begin position="76"/>
        <end position="95"/>
    </location>
</feature>
<comment type="caution">
    <text evidence="2">The sequence shown here is derived from an EMBL/GenBank/DDBJ whole genome shotgun (WGS) entry which is preliminary data.</text>
</comment>
<gene>
    <name evidence="2" type="ORF">ACFQ11_20700</name>
</gene>
<keyword evidence="1" id="KW-0812">Transmembrane</keyword>
<reference evidence="3" key="1">
    <citation type="journal article" date="2019" name="Int. J. Syst. Evol. Microbiol.">
        <title>The Global Catalogue of Microorganisms (GCM) 10K type strain sequencing project: providing services to taxonomists for standard genome sequencing and annotation.</title>
        <authorList>
            <consortium name="The Broad Institute Genomics Platform"/>
            <consortium name="The Broad Institute Genome Sequencing Center for Infectious Disease"/>
            <person name="Wu L."/>
            <person name="Ma J."/>
        </authorList>
    </citation>
    <scope>NUCLEOTIDE SEQUENCE [LARGE SCALE GENOMIC DNA]</scope>
    <source>
        <strain evidence="3">JCM 31202</strain>
    </source>
</reference>
<dbReference type="InterPro" id="IPR046492">
    <property type="entry name" value="DUF6585"/>
</dbReference>
<dbReference type="RefSeq" id="WP_378301007.1">
    <property type="nucleotide sequence ID" value="NZ_JBHTJA010000042.1"/>
</dbReference>
<keyword evidence="3" id="KW-1185">Reference proteome</keyword>
<keyword evidence="1" id="KW-0472">Membrane</keyword>